<dbReference type="EMBL" id="CM042014">
    <property type="protein sequence ID" value="KAI3722017.1"/>
    <property type="molecule type" value="Genomic_DNA"/>
</dbReference>
<keyword evidence="2" id="KW-1185">Reference proteome</keyword>
<reference evidence="2" key="1">
    <citation type="journal article" date="2022" name="Mol. Ecol. Resour.">
        <title>The genomes of chicory, endive, great burdock and yacon provide insights into Asteraceae palaeo-polyploidization history and plant inulin production.</title>
        <authorList>
            <person name="Fan W."/>
            <person name="Wang S."/>
            <person name="Wang H."/>
            <person name="Wang A."/>
            <person name="Jiang F."/>
            <person name="Liu H."/>
            <person name="Zhao H."/>
            <person name="Xu D."/>
            <person name="Zhang Y."/>
        </authorList>
    </citation>
    <scope>NUCLEOTIDE SEQUENCE [LARGE SCALE GENOMIC DNA]</scope>
    <source>
        <strain evidence="2">cv. Punajuju</strain>
    </source>
</reference>
<name>A0ACB9BHN6_CICIN</name>
<evidence type="ECO:0000313" key="1">
    <source>
        <dbReference type="EMBL" id="KAI3722017.1"/>
    </source>
</evidence>
<dbReference type="Proteomes" id="UP001055811">
    <property type="component" value="Linkage Group LG06"/>
</dbReference>
<organism evidence="1 2">
    <name type="scientific">Cichorium intybus</name>
    <name type="common">Chicory</name>
    <dbReference type="NCBI Taxonomy" id="13427"/>
    <lineage>
        <taxon>Eukaryota</taxon>
        <taxon>Viridiplantae</taxon>
        <taxon>Streptophyta</taxon>
        <taxon>Embryophyta</taxon>
        <taxon>Tracheophyta</taxon>
        <taxon>Spermatophyta</taxon>
        <taxon>Magnoliopsida</taxon>
        <taxon>eudicotyledons</taxon>
        <taxon>Gunneridae</taxon>
        <taxon>Pentapetalae</taxon>
        <taxon>asterids</taxon>
        <taxon>campanulids</taxon>
        <taxon>Asterales</taxon>
        <taxon>Asteraceae</taxon>
        <taxon>Cichorioideae</taxon>
        <taxon>Cichorieae</taxon>
        <taxon>Cichoriinae</taxon>
        <taxon>Cichorium</taxon>
    </lineage>
</organism>
<proteinExistence type="predicted"/>
<gene>
    <name evidence="1" type="ORF">L2E82_33040</name>
</gene>
<reference evidence="1 2" key="2">
    <citation type="journal article" date="2022" name="Mol. Ecol. Resour.">
        <title>The genomes of chicory, endive, great burdock and yacon provide insights into Asteraceae paleo-polyploidization history and plant inulin production.</title>
        <authorList>
            <person name="Fan W."/>
            <person name="Wang S."/>
            <person name="Wang H."/>
            <person name="Wang A."/>
            <person name="Jiang F."/>
            <person name="Liu H."/>
            <person name="Zhao H."/>
            <person name="Xu D."/>
            <person name="Zhang Y."/>
        </authorList>
    </citation>
    <scope>NUCLEOTIDE SEQUENCE [LARGE SCALE GENOMIC DNA]</scope>
    <source>
        <strain evidence="2">cv. Punajuju</strain>
        <tissue evidence="1">Leaves</tissue>
    </source>
</reference>
<accession>A0ACB9BHN6</accession>
<evidence type="ECO:0000313" key="2">
    <source>
        <dbReference type="Proteomes" id="UP001055811"/>
    </source>
</evidence>
<comment type="caution">
    <text evidence="1">The sequence shown here is derived from an EMBL/GenBank/DDBJ whole genome shotgun (WGS) entry which is preliminary data.</text>
</comment>
<sequence>MWIVGSILASLRTLTVCGSAPLSSNATLVSVNRTRLETESRSTGASERDRSSSERDDAVGHFPGDPVVSDGVFQSWVACLDGYSQSFSQQDLPQAGHNGFTYLCNLLTPGLKGISLLEIDTVDHHYWLDRKPDNLLIGPDGHIKINMSIYDWDIIWKSIVLGSVTIPVEKEGQTGALWHSLSSSPGQAYDISGTLHILWSDGSKLVVPMDILDRWFKKFQERAKPDPEYLKGFAL</sequence>
<protein>
    <submittedName>
        <fullName evidence="1">Uncharacterized protein</fullName>
    </submittedName>
</protein>